<dbReference type="InterPro" id="IPR036318">
    <property type="entry name" value="FAD-bd_PCMH-like_sf"/>
</dbReference>
<evidence type="ECO:0000259" key="5">
    <source>
        <dbReference type="PROSITE" id="PS51387"/>
    </source>
</evidence>
<protein>
    <recommendedName>
        <fullName evidence="5">FAD-binding PCMH-type domain-containing protein</fullName>
    </recommendedName>
</protein>
<dbReference type="Gene3D" id="1.10.45.10">
    <property type="entry name" value="Vanillyl-alcohol Oxidase, Chain A, domain 4"/>
    <property type="match status" value="1"/>
</dbReference>
<dbReference type="SUPFAM" id="SSF55103">
    <property type="entry name" value="FAD-linked oxidases, C-terminal domain"/>
    <property type="match status" value="1"/>
</dbReference>
<dbReference type="GO" id="GO:0004458">
    <property type="term" value="F:D-lactate dehydrogenase (cytochrome) activity"/>
    <property type="evidence" value="ECO:0007669"/>
    <property type="project" value="TreeGrafter"/>
</dbReference>
<keyword evidence="4" id="KW-0560">Oxidoreductase</keyword>
<organism evidence="6">
    <name type="scientific">marine metagenome</name>
    <dbReference type="NCBI Taxonomy" id="408172"/>
    <lineage>
        <taxon>unclassified sequences</taxon>
        <taxon>metagenomes</taxon>
        <taxon>ecological metagenomes</taxon>
    </lineage>
</organism>
<dbReference type="Pfam" id="PF01565">
    <property type="entry name" value="FAD_binding_4"/>
    <property type="match status" value="1"/>
</dbReference>
<dbReference type="Gene3D" id="3.30.465.10">
    <property type="match status" value="1"/>
</dbReference>
<keyword evidence="3" id="KW-0274">FAD</keyword>
<feature type="domain" description="FAD-binding PCMH-type" evidence="5">
    <location>
        <begin position="42"/>
        <end position="270"/>
    </location>
</feature>
<dbReference type="AlphaFoldDB" id="A0A381T9J0"/>
<dbReference type="GO" id="GO:0071949">
    <property type="term" value="F:FAD binding"/>
    <property type="evidence" value="ECO:0007669"/>
    <property type="project" value="InterPro"/>
</dbReference>
<evidence type="ECO:0000256" key="4">
    <source>
        <dbReference type="ARBA" id="ARBA00023002"/>
    </source>
</evidence>
<gene>
    <name evidence="6" type="ORF">METZ01_LOCUS65055</name>
</gene>
<accession>A0A381T9J0</accession>
<dbReference type="Pfam" id="PF02754">
    <property type="entry name" value="CCG"/>
    <property type="match status" value="1"/>
</dbReference>
<evidence type="ECO:0000256" key="1">
    <source>
        <dbReference type="ARBA" id="ARBA00001974"/>
    </source>
</evidence>
<proteinExistence type="predicted"/>
<dbReference type="SUPFAM" id="SSF56176">
    <property type="entry name" value="FAD-binding/transporter-associated domain-like"/>
    <property type="match status" value="1"/>
</dbReference>
<sequence length="967" mass="105848">MVITSKTSDTQELIAELQKHVSGEVRFDKMSRALWSTDASIYQIEPVGIVLPRNEEDVIAVIETAHKYGVTVLPRGGGTSLAGQTVGESIVVDFSRYMKSMGEVNTEEGWVKTQPGIILDELNAQLSPHGVMFAPDPSTSSRGNVGGALGNNSCGAHSILWGKTVDNVYDLNVVLSNGDKAKFEHLTGDTFEEKLRISGLEGDIYRNLFAIGEKNRDEILARYPKIQRRVSGYNLDEFVSGSNFDMARFVVGSEGTLLTITEAKLKVVSIPKIKGLGVLHCNDLNESMEATVAAIEMEPAAVELIGSMIIKQAQSNLAYSRLTSFIEGSPEALLVIELIADTDLELQAKFDELETGMQKGGWGYKLLRMTDPTDQQKVWDVRKAGLGLMMNVPGDAKPLPFVEDTAVSPEVLPEFVKRFDQIVKKNGTEAGYYGHASVGCLHIRPLVNLKNQEGIDRMVAISEEISDLVLEYGGSLSGEHGDGLVRSGFNRKMFGDQLYEAFREVKSTFDPQGIMNPGKIVDSPSMTDNLRYGTSYHTLNPDTGFAYRTEGGSFASAIEMCNGQGACRKVIGGTMCPSYMATRDEEHSTRGRANALRATISGALPPEAITQERMYEVMDLCLECKACKAECPSNVDMAKLKYEFLNIYHKENGYNLKNRFFGNVSSLSKLGSFFAPLSNWMMTIPGSKQLLQQYVGIDSRRPLPKFSSQTFTQWFKARGGSPAAAAVNGQVLLFPDTTTNFNHPELGIAAVVVIEKLGYQVILPKVKCCGRPMLSNGMIGAAKQNISFNIDQIYPYIENGAKLVGIEPSCVLGFLGDFGDLVDDLGKTDAIAENTMLIEEFFLHALENGSEVIFQNAPKNQTAVLHGHCHQKALVGTSAAMRVLEHIPGLNASEVKSGCCGMAGSFGYLKDHYEISMEIGEETLFPKLRNEDEDTLVITEGVSCREQIEQGTGRKSKHLVQVLAEYL</sequence>
<dbReference type="Pfam" id="PF02913">
    <property type="entry name" value="FAD-oxidase_C"/>
    <property type="match status" value="1"/>
</dbReference>
<dbReference type="PROSITE" id="PS51387">
    <property type="entry name" value="FAD_PCMH"/>
    <property type="match status" value="1"/>
</dbReference>
<dbReference type="InterPro" id="IPR016166">
    <property type="entry name" value="FAD-bd_PCMH"/>
</dbReference>
<dbReference type="PROSITE" id="PS00198">
    <property type="entry name" value="4FE4S_FER_1"/>
    <property type="match status" value="1"/>
</dbReference>
<dbReference type="GO" id="GO:0008720">
    <property type="term" value="F:D-lactate dehydrogenase (NAD+) activity"/>
    <property type="evidence" value="ECO:0007669"/>
    <property type="project" value="TreeGrafter"/>
</dbReference>
<keyword evidence="2" id="KW-0285">Flavoprotein</keyword>
<name>A0A381T9J0_9ZZZZ</name>
<dbReference type="Gene3D" id="3.30.70.2740">
    <property type="match status" value="1"/>
</dbReference>
<dbReference type="InterPro" id="IPR016171">
    <property type="entry name" value="Vanillyl_alc_oxidase_C-sub2"/>
</dbReference>
<dbReference type="InterPro" id="IPR006094">
    <property type="entry name" value="Oxid_FAD_bind_N"/>
</dbReference>
<dbReference type="Pfam" id="PF13534">
    <property type="entry name" value="Fer4_17"/>
    <property type="match status" value="1"/>
</dbReference>
<dbReference type="SUPFAM" id="SSF46548">
    <property type="entry name" value="alpha-helical ferredoxin"/>
    <property type="match status" value="1"/>
</dbReference>
<dbReference type="PANTHER" id="PTHR11748">
    <property type="entry name" value="D-LACTATE DEHYDROGENASE"/>
    <property type="match status" value="1"/>
</dbReference>
<dbReference type="GO" id="GO:1903457">
    <property type="term" value="P:lactate catabolic process"/>
    <property type="evidence" value="ECO:0007669"/>
    <property type="project" value="TreeGrafter"/>
</dbReference>
<dbReference type="EMBL" id="UINC01004153">
    <property type="protein sequence ID" value="SVA12201.1"/>
    <property type="molecule type" value="Genomic_DNA"/>
</dbReference>
<dbReference type="InterPro" id="IPR004017">
    <property type="entry name" value="Cys_rich_dom"/>
</dbReference>
<dbReference type="InterPro" id="IPR004113">
    <property type="entry name" value="FAD-bd_oxidored_4_C"/>
</dbReference>
<evidence type="ECO:0000256" key="3">
    <source>
        <dbReference type="ARBA" id="ARBA00022827"/>
    </source>
</evidence>
<evidence type="ECO:0000256" key="2">
    <source>
        <dbReference type="ARBA" id="ARBA00022630"/>
    </source>
</evidence>
<dbReference type="InterPro" id="IPR016164">
    <property type="entry name" value="FAD-linked_Oxase-like_C"/>
</dbReference>
<reference evidence="6" key="1">
    <citation type="submission" date="2018-05" db="EMBL/GenBank/DDBJ databases">
        <authorList>
            <person name="Lanie J.A."/>
            <person name="Ng W.-L."/>
            <person name="Kazmierczak K.M."/>
            <person name="Andrzejewski T.M."/>
            <person name="Davidsen T.M."/>
            <person name="Wayne K.J."/>
            <person name="Tettelin H."/>
            <person name="Glass J.I."/>
            <person name="Rusch D."/>
            <person name="Podicherti R."/>
            <person name="Tsui H.-C.T."/>
            <person name="Winkler M.E."/>
        </authorList>
    </citation>
    <scope>NUCLEOTIDE SEQUENCE</scope>
</reference>
<dbReference type="PANTHER" id="PTHR11748:SF119">
    <property type="entry name" value="D-2-HYDROXYGLUTARATE DEHYDROGENASE"/>
    <property type="match status" value="1"/>
</dbReference>
<dbReference type="InterPro" id="IPR017900">
    <property type="entry name" value="4Fe4S_Fe_S_CS"/>
</dbReference>
<dbReference type="InterPro" id="IPR016169">
    <property type="entry name" value="FAD-bd_PCMH_sub2"/>
</dbReference>
<evidence type="ECO:0000313" key="6">
    <source>
        <dbReference type="EMBL" id="SVA12201.1"/>
    </source>
</evidence>
<comment type="cofactor">
    <cofactor evidence="1">
        <name>FAD</name>
        <dbReference type="ChEBI" id="CHEBI:57692"/>
    </cofactor>
</comment>